<accession>A0A699UP64</accession>
<dbReference type="EMBL" id="BKCJ011342864">
    <property type="protein sequence ID" value="GFD23166.1"/>
    <property type="molecule type" value="Genomic_DNA"/>
</dbReference>
<feature type="non-terminal residue" evidence="1">
    <location>
        <position position="1"/>
    </location>
</feature>
<proteinExistence type="predicted"/>
<sequence length="83" mass="9040">LRVAGAKVSEIKRNDEGHLVMRVSYHTYAPGINAINGALDRAAGKSAGAEVQESKQNQEARYEGAIQITMKQQAAEKDTQQEL</sequence>
<name>A0A699UP64_TANCI</name>
<dbReference type="AlphaFoldDB" id="A0A699UP64"/>
<protein>
    <submittedName>
        <fullName evidence="1">Uncharacterized protein</fullName>
    </submittedName>
</protein>
<organism evidence="1">
    <name type="scientific">Tanacetum cinerariifolium</name>
    <name type="common">Dalmatian daisy</name>
    <name type="synonym">Chrysanthemum cinerariifolium</name>
    <dbReference type="NCBI Taxonomy" id="118510"/>
    <lineage>
        <taxon>Eukaryota</taxon>
        <taxon>Viridiplantae</taxon>
        <taxon>Streptophyta</taxon>
        <taxon>Embryophyta</taxon>
        <taxon>Tracheophyta</taxon>
        <taxon>Spermatophyta</taxon>
        <taxon>Magnoliopsida</taxon>
        <taxon>eudicotyledons</taxon>
        <taxon>Gunneridae</taxon>
        <taxon>Pentapetalae</taxon>
        <taxon>asterids</taxon>
        <taxon>campanulids</taxon>
        <taxon>Asterales</taxon>
        <taxon>Asteraceae</taxon>
        <taxon>Asteroideae</taxon>
        <taxon>Anthemideae</taxon>
        <taxon>Anthemidinae</taxon>
        <taxon>Tanacetum</taxon>
    </lineage>
</organism>
<reference evidence="1" key="1">
    <citation type="journal article" date="2019" name="Sci. Rep.">
        <title>Draft genome of Tanacetum cinerariifolium, the natural source of mosquito coil.</title>
        <authorList>
            <person name="Yamashiro T."/>
            <person name="Shiraishi A."/>
            <person name="Satake H."/>
            <person name="Nakayama K."/>
        </authorList>
    </citation>
    <scope>NUCLEOTIDE SEQUENCE</scope>
</reference>
<comment type="caution">
    <text evidence="1">The sequence shown here is derived from an EMBL/GenBank/DDBJ whole genome shotgun (WGS) entry which is preliminary data.</text>
</comment>
<gene>
    <name evidence="1" type="ORF">Tci_895135</name>
</gene>
<evidence type="ECO:0000313" key="1">
    <source>
        <dbReference type="EMBL" id="GFD23166.1"/>
    </source>
</evidence>